<evidence type="ECO:0000313" key="4">
    <source>
        <dbReference type="Proteomes" id="UP001303115"/>
    </source>
</evidence>
<dbReference type="PANTHER" id="PTHR42076:SF1">
    <property type="entry name" value="CYANOVIRIN-N DOMAIN-CONTAINING PROTEIN"/>
    <property type="match status" value="1"/>
</dbReference>
<evidence type="ECO:0000259" key="2">
    <source>
        <dbReference type="Pfam" id="PF08881"/>
    </source>
</evidence>
<organism evidence="3 4">
    <name type="scientific">Parachaetomium inaequale</name>
    <dbReference type="NCBI Taxonomy" id="2588326"/>
    <lineage>
        <taxon>Eukaryota</taxon>
        <taxon>Fungi</taxon>
        <taxon>Dikarya</taxon>
        <taxon>Ascomycota</taxon>
        <taxon>Pezizomycotina</taxon>
        <taxon>Sordariomycetes</taxon>
        <taxon>Sordariomycetidae</taxon>
        <taxon>Sordariales</taxon>
        <taxon>Chaetomiaceae</taxon>
        <taxon>Parachaetomium</taxon>
    </lineage>
</organism>
<dbReference type="AlphaFoldDB" id="A0AAN6PCG8"/>
<name>A0AAN6PCG8_9PEZI</name>
<gene>
    <name evidence="3" type="ORF">C8A01DRAFT_38573</name>
</gene>
<dbReference type="InterPro" id="IPR011058">
    <property type="entry name" value="Cyanovirin-N"/>
</dbReference>
<protein>
    <submittedName>
        <fullName evidence="3">CVNH domain-containing protein</fullName>
    </submittedName>
</protein>
<proteinExistence type="predicted"/>
<evidence type="ECO:0000313" key="3">
    <source>
        <dbReference type="EMBL" id="KAK4034940.1"/>
    </source>
</evidence>
<sequence>MISGTETALGHPSGGYLGWGGENFSLSAEDINFSVEGDDLVPILRVSLRNSDGELENPDVNLSERISNNDGSFYFD</sequence>
<feature type="domain" description="Cyanovirin-N" evidence="2">
    <location>
        <begin position="14"/>
        <end position="73"/>
    </location>
</feature>
<feature type="compositionally biased region" description="Polar residues" evidence="1">
    <location>
        <begin position="64"/>
        <end position="76"/>
    </location>
</feature>
<comment type="caution">
    <text evidence="3">The sequence shown here is derived from an EMBL/GenBank/DDBJ whole genome shotgun (WGS) entry which is preliminary data.</text>
</comment>
<keyword evidence="4" id="KW-1185">Reference proteome</keyword>
<dbReference type="PANTHER" id="PTHR42076">
    <property type="entry name" value="CYANOVIRIN-N HOMOLOG"/>
    <property type="match status" value="1"/>
</dbReference>
<feature type="region of interest" description="Disordered" evidence="1">
    <location>
        <begin position="57"/>
        <end position="76"/>
    </location>
</feature>
<evidence type="ECO:0000256" key="1">
    <source>
        <dbReference type="SAM" id="MobiDB-lite"/>
    </source>
</evidence>
<dbReference type="Pfam" id="PF08881">
    <property type="entry name" value="CVNH"/>
    <property type="match status" value="1"/>
</dbReference>
<dbReference type="InterPro" id="IPR036673">
    <property type="entry name" value="Cyanovirin-N_sf"/>
</dbReference>
<reference evidence="4" key="1">
    <citation type="journal article" date="2023" name="Mol. Phylogenet. Evol.">
        <title>Genome-scale phylogeny and comparative genomics of the fungal order Sordariales.</title>
        <authorList>
            <person name="Hensen N."/>
            <person name="Bonometti L."/>
            <person name="Westerberg I."/>
            <person name="Brannstrom I.O."/>
            <person name="Guillou S."/>
            <person name="Cros-Aarteil S."/>
            <person name="Calhoun S."/>
            <person name="Haridas S."/>
            <person name="Kuo A."/>
            <person name="Mondo S."/>
            <person name="Pangilinan J."/>
            <person name="Riley R."/>
            <person name="LaButti K."/>
            <person name="Andreopoulos B."/>
            <person name="Lipzen A."/>
            <person name="Chen C."/>
            <person name="Yan M."/>
            <person name="Daum C."/>
            <person name="Ng V."/>
            <person name="Clum A."/>
            <person name="Steindorff A."/>
            <person name="Ohm R.A."/>
            <person name="Martin F."/>
            <person name="Silar P."/>
            <person name="Natvig D.O."/>
            <person name="Lalanne C."/>
            <person name="Gautier V."/>
            <person name="Ament-Velasquez S.L."/>
            <person name="Kruys A."/>
            <person name="Hutchinson M.I."/>
            <person name="Powell A.J."/>
            <person name="Barry K."/>
            <person name="Miller A.N."/>
            <person name="Grigoriev I.V."/>
            <person name="Debuchy R."/>
            <person name="Gladieux P."/>
            <person name="Hiltunen Thoren M."/>
            <person name="Johannesson H."/>
        </authorList>
    </citation>
    <scope>NUCLEOTIDE SEQUENCE [LARGE SCALE GENOMIC DNA]</scope>
    <source>
        <strain evidence="4">CBS 284.82</strain>
    </source>
</reference>
<dbReference type="SUPFAM" id="SSF51322">
    <property type="entry name" value="Cyanovirin-N"/>
    <property type="match status" value="1"/>
</dbReference>
<dbReference type="Proteomes" id="UP001303115">
    <property type="component" value="Unassembled WGS sequence"/>
</dbReference>
<dbReference type="EMBL" id="MU854460">
    <property type="protein sequence ID" value="KAK4034940.1"/>
    <property type="molecule type" value="Genomic_DNA"/>
</dbReference>
<dbReference type="Gene3D" id="2.30.60.10">
    <property type="entry name" value="Cyanovirin-N"/>
    <property type="match status" value="1"/>
</dbReference>
<accession>A0AAN6PCG8</accession>